<keyword evidence="1" id="KW-0813">Transport</keyword>
<evidence type="ECO:0000313" key="5">
    <source>
        <dbReference type="EMBL" id="BCS89763.1"/>
    </source>
</evidence>
<dbReference type="InterPro" id="IPR017871">
    <property type="entry name" value="ABC_transporter-like_CS"/>
</dbReference>
<evidence type="ECO:0000256" key="2">
    <source>
        <dbReference type="ARBA" id="ARBA00022741"/>
    </source>
</evidence>
<keyword evidence="3 5" id="KW-0067">ATP-binding</keyword>
<dbReference type="PANTHER" id="PTHR42781:SF4">
    <property type="entry name" value="SPERMIDINE_PUTRESCINE IMPORT ATP-BINDING PROTEIN POTA"/>
    <property type="match status" value="1"/>
</dbReference>
<dbReference type="InterPro" id="IPR027417">
    <property type="entry name" value="P-loop_NTPase"/>
</dbReference>
<evidence type="ECO:0000259" key="4">
    <source>
        <dbReference type="PROSITE" id="PS50893"/>
    </source>
</evidence>
<dbReference type="InterPro" id="IPR050093">
    <property type="entry name" value="ABC_SmlMolc_Importer"/>
</dbReference>
<dbReference type="SMART" id="SM00382">
    <property type="entry name" value="AAA"/>
    <property type="match status" value="1"/>
</dbReference>
<dbReference type="PROSITE" id="PS50893">
    <property type="entry name" value="ABC_TRANSPORTER_2"/>
    <property type="match status" value="1"/>
</dbReference>
<keyword evidence="6" id="KW-1185">Reference proteome</keyword>
<dbReference type="InterPro" id="IPR003593">
    <property type="entry name" value="AAA+_ATPase"/>
</dbReference>
<evidence type="ECO:0000256" key="1">
    <source>
        <dbReference type="ARBA" id="ARBA00022448"/>
    </source>
</evidence>
<dbReference type="Pfam" id="PF00005">
    <property type="entry name" value="ABC_tran"/>
    <property type="match status" value="1"/>
</dbReference>
<dbReference type="Pfam" id="PF08402">
    <property type="entry name" value="TOBE_2"/>
    <property type="match status" value="1"/>
</dbReference>
<dbReference type="RefSeq" id="WP_229591722.1">
    <property type="nucleotide sequence ID" value="NZ_AP024485.1"/>
</dbReference>
<name>A0ABN6EW50_9BACT</name>
<dbReference type="InterPro" id="IPR008995">
    <property type="entry name" value="Mo/tungstate-bd_C_term_dom"/>
</dbReference>
<organism evidence="5 6">
    <name type="scientific">Pseudodesulfovibrio sediminis</name>
    <dbReference type="NCBI Taxonomy" id="2810563"/>
    <lineage>
        <taxon>Bacteria</taxon>
        <taxon>Pseudomonadati</taxon>
        <taxon>Thermodesulfobacteriota</taxon>
        <taxon>Desulfovibrionia</taxon>
        <taxon>Desulfovibrionales</taxon>
        <taxon>Desulfovibrionaceae</taxon>
    </lineage>
</organism>
<dbReference type="InterPro" id="IPR003439">
    <property type="entry name" value="ABC_transporter-like_ATP-bd"/>
</dbReference>
<protein>
    <submittedName>
        <fullName evidence="5">Spermidine/putrescine import ATP-binding protein PotA</fullName>
    </submittedName>
</protein>
<sequence>MTLEAYAVHKSYGDVQALKNVDITVKKGELFTLLGPSGCGKTTLLRIIAGLEQADSGSVFLNGLPITDKPANERPVNTVFQSYALFPHMTNADNVAFGLRSQKKPESEIKQKVQKTLDMMELSDFGDRFPDQLSGGQRQRVAMARALVCQPELLLLDEPMSALDAKLRTQLQVQLRRLQQKLNKTFILVTHDQDEALTVSDRIAVMKDGEVLQCGSPRAIYDRPNCRFVAEFIGTANILEAERRNDQIITSVGKLTLPTLPQWKRGALVIRPEGIRLRDEEPKKNGVLATITETFYRGTFLDITLEPGQLRMRCAPHKKLAVGDKVWVELLEEALVAIDD</sequence>
<keyword evidence="2" id="KW-0547">Nucleotide-binding</keyword>
<dbReference type="Gene3D" id="3.40.50.300">
    <property type="entry name" value="P-loop containing nucleotide triphosphate hydrolases"/>
    <property type="match status" value="1"/>
</dbReference>
<dbReference type="PROSITE" id="PS00211">
    <property type="entry name" value="ABC_TRANSPORTER_1"/>
    <property type="match status" value="1"/>
</dbReference>
<dbReference type="Proteomes" id="UP001053296">
    <property type="component" value="Chromosome"/>
</dbReference>
<dbReference type="PANTHER" id="PTHR42781">
    <property type="entry name" value="SPERMIDINE/PUTRESCINE IMPORT ATP-BINDING PROTEIN POTA"/>
    <property type="match status" value="1"/>
</dbReference>
<dbReference type="GO" id="GO:0005524">
    <property type="term" value="F:ATP binding"/>
    <property type="evidence" value="ECO:0007669"/>
    <property type="project" value="UniProtKB-KW"/>
</dbReference>
<evidence type="ECO:0000313" key="6">
    <source>
        <dbReference type="Proteomes" id="UP001053296"/>
    </source>
</evidence>
<dbReference type="Gene3D" id="2.40.50.100">
    <property type="match status" value="1"/>
</dbReference>
<dbReference type="InterPro" id="IPR013611">
    <property type="entry name" value="Transp-assoc_OB_typ2"/>
</dbReference>
<evidence type="ECO:0000256" key="3">
    <source>
        <dbReference type="ARBA" id="ARBA00022840"/>
    </source>
</evidence>
<dbReference type="SUPFAM" id="SSF50331">
    <property type="entry name" value="MOP-like"/>
    <property type="match status" value="1"/>
</dbReference>
<proteinExistence type="predicted"/>
<dbReference type="SUPFAM" id="SSF52540">
    <property type="entry name" value="P-loop containing nucleoside triphosphate hydrolases"/>
    <property type="match status" value="1"/>
</dbReference>
<gene>
    <name evidence="5" type="primary">potA_2</name>
    <name evidence="5" type="ORF">PSDVSF_30050</name>
</gene>
<accession>A0ABN6EW50</accession>
<dbReference type="EMBL" id="AP024485">
    <property type="protein sequence ID" value="BCS89763.1"/>
    <property type="molecule type" value="Genomic_DNA"/>
</dbReference>
<feature type="domain" description="ABC transporter" evidence="4">
    <location>
        <begin position="3"/>
        <end position="233"/>
    </location>
</feature>
<reference evidence="5" key="1">
    <citation type="journal article" date="2022" name="Arch. Microbiol.">
        <title>Pseudodesulfovibrio sediminis sp. nov., a mesophilic and neutrophilic sulfate-reducing bacterium isolated from sediment of a brackish lake.</title>
        <authorList>
            <person name="Takahashi A."/>
            <person name="Kojima H."/>
            <person name="Watanabe M."/>
            <person name="Fukui M."/>
        </authorList>
    </citation>
    <scope>NUCLEOTIDE SEQUENCE</scope>
    <source>
        <strain evidence="5">SF6</strain>
    </source>
</reference>